<evidence type="ECO:0000259" key="7">
    <source>
        <dbReference type="PROSITE" id="PS51085"/>
    </source>
</evidence>
<feature type="domain" description="2Fe-2S ferredoxin-type" evidence="7">
    <location>
        <begin position="457"/>
        <end position="542"/>
    </location>
</feature>
<keyword evidence="1" id="KW-0285">Flavoprotein</keyword>
<dbReference type="Gene3D" id="3.40.50.80">
    <property type="entry name" value="Nucleotide-binding domain of ferredoxin-NADP reductase (FNR) module"/>
    <property type="match status" value="1"/>
</dbReference>
<dbReference type="RefSeq" id="WP_099859458.1">
    <property type="nucleotide sequence ID" value="NZ_PEOG01000001.1"/>
</dbReference>
<dbReference type="InterPro" id="IPR001041">
    <property type="entry name" value="2Fe-2S_ferredoxin-type"/>
</dbReference>
<dbReference type="PROSITE" id="PS00197">
    <property type="entry name" value="2FE2S_FER_1"/>
    <property type="match status" value="1"/>
</dbReference>
<evidence type="ECO:0000256" key="5">
    <source>
        <dbReference type="ARBA" id="ARBA00023004"/>
    </source>
</evidence>
<dbReference type="InterPro" id="IPR017938">
    <property type="entry name" value="Riboflavin_synthase-like_b-brl"/>
</dbReference>
<dbReference type="Proteomes" id="UP000231501">
    <property type="component" value="Unassembled WGS sequence"/>
</dbReference>
<dbReference type="GO" id="GO:0016491">
    <property type="term" value="F:oxidoreductase activity"/>
    <property type="evidence" value="ECO:0007669"/>
    <property type="project" value="UniProtKB-KW"/>
</dbReference>
<dbReference type="InterPro" id="IPR050415">
    <property type="entry name" value="MRET"/>
</dbReference>
<dbReference type="PROSITE" id="PS51085">
    <property type="entry name" value="2FE2S_FER_2"/>
    <property type="match status" value="1"/>
</dbReference>
<accession>A0A2G9CFN9</accession>
<dbReference type="CDD" id="cd00207">
    <property type="entry name" value="fer2"/>
    <property type="match status" value="1"/>
</dbReference>
<dbReference type="OrthoDB" id="370747at2"/>
<keyword evidence="4" id="KW-0560">Oxidoreductase</keyword>
<evidence type="ECO:0000256" key="4">
    <source>
        <dbReference type="ARBA" id="ARBA00023002"/>
    </source>
</evidence>
<dbReference type="InterPro" id="IPR006058">
    <property type="entry name" value="2Fe2S_fd_BS"/>
</dbReference>
<evidence type="ECO:0000259" key="8">
    <source>
        <dbReference type="PROSITE" id="PS51384"/>
    </source>
</evidence>
<dbReference type="PROSITE" id="PS51384">
    <property type="entry name" value="FAD_FR"/>
    <property type="match status" value="1"/>
</dbReference>
<evidence type="ECO:0000256" key="1">
    <source>
        <dbReference type="ARBA" id="ARBA00022630"/>
    </source>
</evidence>
<gene>
    <name evidence="9" type="ORF">CS062_00085</name>
</gene>
<comment type="caution">
    <text evidence="9">The sequence shown here is derived from an EMBL/GenBank/DDBJ whole genome shotgun (WGS) entry which is preliminary data.</text>
</comment>
<keyword evidence="2" id="KW-0001">2Fe-2S</keyword>
<organism evidence="9 10">
    <name type="scientific">Roseateles chitinivorans</name>
    <dbReference type="NCBI Taxonomy" id="2917965"/>
    <lineage>
        <taxon>Bacteria</taxon>
        <taxon>Pseudomonadati</taxon>
        <taxon>Pseudomonadota</taxon>
        <taxon>Betaproteobacteria</taxon>
        <taxon>Burkholderiales</taxon>
        <taxon>Sphaerotilaceae</taxon>
        <taxon>Roseateles</taxon>
    </lineage>
</organism>
<evidence type="ECO:0000313" key="10">
    <source>
        <dbReference type="Proteomes" id="UP000231501"/>
    </source>
</evidence>
<dbReference type="SUPFAM" id="SSF52343">
    <property type="entry name" value="Ferredoxin reductase-like, C-terminal NADP-linked domain"/>
    <property type="match status" value="1"/>
</dbReference>
<proteinExistence type="predicted"/>
<dbReference type="Gene3D" id="2.40.30.10">
    <property type="entry name" value="Translation factors"/>
    <property type="match status" value="1"/>
</dbReference>
<dbReference type="Gene3D" id="2.30.110.10">
    <property type="entry name" value="Electron Transport, Fmn-binding Protein, Chain A"/>
    <property type="match status" value="1"/>
</dbReference>
<dbReference type="PRINTS" id="PR00409">
    <property type="entry name" value="PHDIOXRDTASE"/>
</dbReference>
<evidence type="ECO:0000256" key="2">
    <source>
        <dbReference type="ARBA" id="ARBA00022714"/>
    </source>
</evidence>
<dbReference type="AlphaFoldDB" id="A0A2G9CFN9"/>
<sequence length="542" mass="58299">MGRAYSDITFTPTVRDVQSEKGSREQYAFLDTMSDRGDALTPREAQFLAEADHFFQATVSETGWPYVQHRGGPKGFLKVLDPRTIGFADFRGNVQYLSVGNLRKDDRLSMIVVDYPNRRRLKLLGRVELVEAGVSAQGDAAIAAVSDPSYGATVERAFLIRIEGWDWNCPQHITPRFTETEVASLTAPLRAQVQKLKSQLSEAKAALAASAASSSTSAPQSLGDGPLALTISGVRQLTPSVRAFELRSADGSPLPTVIAGAHLDLPVRLADGTDSTRSYSIASSPHRTDAYEIAVQREADGRGGSVAVHEAFTLGLRLNASMPKHLFSLAETPHRAVLVAGGIGITPIKAMAHALIARGSEFELHYAVRSRTQAPFLGELIEAFGDRVKLHAKDEGRRLDVEALMLGLDESDHVYVCGPSRLIDAVSAAAESAGVASARVHAEKFSADTARPGDREFVVHLVRSGKDIVIPKDRSILEVAEAQGIRVPASCRIGNCGTCATRVVAGTPAHRDEVLTDAQKSEQQLMCVCVSRADGDELTLDL</sequence>
<dbReference type="InterPro" id="IPR039261">
    <property type="entry name" value="FNR_nucleotide-bd"/>
</dbReference>
<dbReference type="InterPro" id="IPR001433">
    <property type="entry name" value="OxRdtase_FAD/NAD-bd"/>
</dbReference>
<dbReference type="PANTHER" id="PTHR47354">
    <property type="entry name" value="NADH OXIDOREDUCTASE HCR"/>
    <property type="match status" value="1"/>
</dbReference>
<dbReference type="PANTHER" id="PTHR47354:SF1">
    <property type="entry name" value="CARNITINE MONOOXYGENASE REDUCTASE SUBUNIT"/>
    <property type="match status" value="1"/>
</dbReference>
<dbReference type="Pfam" id="PF01243">
    <property type="entry name" value="PNPOx_N"/>
    <property type="match status" value="1"/>
</dbReference>
<dbReference type="CDD" id="cd06185">
    <property type="entry name" value="PDR_like"/>
    <property type="match status" value="1"/>
</dbReference>
<dbReference type="InterPro" id="IPR011576">
    <property type="entry name" value="Pyridox_Oxase_N"/>
</dbReference>
<keyword evidence="10" id="KW-1185">Reference proteome</keyword>
<dbReference type="Pfam" id="PF00175">
    <property type="entry name" value="NAD_binding_1"/>
    <property type="match status" value="1"/>
</dbReference>
<dbReference type="InterPro" id="IPR036010">
    <property type="entry name" value="2Fe-2S_ferredoxin-like_sf"/>
</dbReference>
<evidence type="ECO:0000256" key="3">
    <source>
        <dbReference type="ARBA" id="ARBA00022723"/>
    </source>
</evidence>
<dbReference type="Pfam" id="PF00111">
    <property type="entry name" value="Fer2"/>
    <property type="match status" value="1"/>
</dbReference>
<dbReference type="InterPro" id="IPR012349">
    <property type="entry name" value="Split_barrel_FMN-bd"/>
</dbReference>
<feature type="domain" description="FAD-binding FR-type" evidence="8">
    <location>
        <begin position="224"/>
        <end position="330"/>
    </location>
</feature>
<protein>
    <submittedName>
        <fullName evidence="9">Pyridoxamine 5'-phosphate oxidase</fullName>
    </submittedName>
</protein>
<name>A0A2G9CFN9_9BURK</name>
<dbReference type="Gene3D" id="3.10.20.30">
    <property type="match status" value="1"/>
</dbReference>
<dbReference type="SUPFAM" id="SSF50475">
    <property type="entry name" value="FMN-binding split barrel"/>
    <property type="match status" value="1"/>
</dbReference>
<dbReference type="InterPro" id="IPR012675">
    <property type="entry name" value="Beta-grasp_dom_sf"/>
</dbReference>
<keyword evidence="3" id="KW-0479">Metal-binding</keyword>
<keyword evidence="6" id="KW-0411">Iron-sulfur</keyword>
<dbReference type="SUPFAM" id="SSF63380">
    <property type="entry name" value="Riboflavin synthase domain-like"/>
    <property type="match status" value="1"/>
</dbReference>
<dbReference type="InterPro" id="IPR017927">
    <property type="entry name" value="FAD-bd_FR_type"/>
</dbReference>
<dbReference type="EMBL" id="PEOG01000001">
    <property type="protein sequence ID" value="PIM55268.1"/>
    <property type="molecule type" value="Genomic_DNA"/>
</dbReference>
<dbReference type="GO" id="GO:0046872">
    <property type="term" value="F:metal ion binding"/>
    <property type="evidence" value="ECO:0007669"/>
    <property type="project" value="UniProtKB-KW"/>
</dbReference>
<dbReference type="SUPFAM" id="SSF54292">
    <property type="entry name" value="2Fe-2S ferredoxin-like"/>
    <property type="match status" value="1"/>
</dbReference>
<dbReference type="GO" id="GO:0051537">
    <property type="term" value="F:2 iron, 2 sulfur cluster binding"/>
    <property type="evidence" value="ECO:0007669"/>
    <property type="project" value="UniProtKB-KW"/>
</dbReference>
<evidence type="ECO:0000256" key="6">
    <source>
        <dbReference type="ARBA" id="ARBA00023014"/>
    </source>
</evidence>
<evidence type="ECO:0000313" key="9">
    <source>
        <dbReference type="EMBL" id="PIM55268.1"/>
    </source>
</evidence>
<keyword evidence="5" id="KW-0408">Iron</keyword>
<reference evidence="9 10" key="1">
    <citation type="submission" date="2017-11" db="EMBL/GenBank/DDBJ databases">
        <title>Draft genome sequence of Mitsuaria sp. HWN-4.</title>
        <authorList>
            <person name="Gundlapally S.R."/>
        </authorList>
    </citation>
    <scope>NUCLEOTIDE SEQUENCE [LARGE SCALE GENOMIC DNA]</scope>
    <source>
        <strain evidence="9 10">HWN-4</strain>
    </source>
</reference>